<dbReference type="AlphaFoldDB" id="A0A127Q801"/>
<feature type="region of interest" description="Disordered" evidence="1">
    <location>
        <begin position="76"/>
        <end position="267"/>
    </location>
</feature>
<protein>
    <recommendedName>
        <fullName evidence="5">Tail fiber protein</fullName>
    </recommendedName>
</protein>
<feature type="compositionally biased region" description="Polar residues" evidence="1">
    <location>
        <begin position="17"/>
        <end position="30"/>
    </location>
</feature>
<proteinExistence type="predicted"/>
<keyword evidence="2" id="KW-0812">Transmembrane</keyword>
<evidence type="ECO:0000313" key="4">
    <source>
        <dbReference type="Proteomes" id="UP000074561"/>
    </source>
</evidence>
<organism evidence="3 4">
    <name type="scientific">Collimonas pratensis</name>
    <dbReference type="NCBI Taxonomy" id="279113"/>
    <lineage>
        <taxon>Bacteria</taxon>
        <taxon>Pseudomonadati</taxon>
        <taxon>Pseudomonadota</taxon>
        <taxon>Betaproteobacteria</taxon>
        <taxon>Burkholderiales</taxon>
        <taxon>Oxalobacteraceae</taxon>
        <taxon>Collimonas</taxon>
    </lineage>
</organism>
<dbReference type="KEGG" id="cpra:CPter91_3852"/>
<gene>
    <name evidence="3" type="ORF">CPter91_3852</name>
</gene>
<evidence type="ECO:0008006" key="5">
    <source>
        <dbReference type="Google" id="ProtNLM"/>
    </source>
</evidence>
<evidence type="ECO:0000256" key="1">
    <source>
        <dbReference type="SAM" id="MobiDB-lite"/>
    </source>
</evidence>
<dbReference type="PATRIC" id="fig|279113.9.peg.3823"/>
<feature type="compositionally biased region" description="Basic and acidic residues" evidence="1">
    <location>
        <begin position="125"/>
        <end position="134"/>
    </location>
</feature>
<accession>A0A127Q801</accession>
<sequence>MQPPEETARGSVKPNLLSGSAATDNSSGSILNALEGKESPAKGIAQKKSGVVRGAVVVALLAAIGAGGFFAWNQRSAQDATAASTPAAPTPAAPKELPASAPVLAANTPAPEKTESQAAVIENDPAAHAEKTDATTDETPADPRAKLTESLEAGVPVTATSLKKALEEPKPAKAKAPAKSVNAPLVNRNVPEKKAVAQKPAKAASTPPDSDVNILTALVSHGDSVNEPAKPAKETAKSKQQAKKKAAEPVLAQNTADGGPDIVERKNGDSTAGLLQRCRQLGMIEGELCRWRICSGRWDTDTACKVNK</sequence>
<keyword evidence="2" id="KW-1133">Transmembrane helix</keyword>
<dbReference type="EMBL" id="CP013234">
    <property type="protein sequence ID" value="AMP06173.1"/>
    <property type="molecule type" value="Genomic_DNA"/>
</dbReference>
<dbReference type="RefSeq" id="WP_061942513.1">
    <property type="nucleotide sequence ID" value="NZ_CP013234.1"/>
</dbReference>
<evidence type="ECO:0000313" key="3">
    <source>
        <dbReference type="EMBL" id="AMP06173.1"/>
    </source>
</evidence>
<dbReference type="Proteomes" id="UP000074561">
    <property type="component" value="Chromosome"/>
</dbReference>
<dbReference type="OrthoDB" id="8724867at2"/>
<evidence type="ECO:0000256" key="2">
    <source>
        <dbReference type="SAM" id="Phobius"/>
    </source>
</evidence>
<feature type="transmembrane region" description="Helical" evidence="2">
    <location>
        <begin position="51"/>
        <end position="72"/>
    </location>
</feature>
<keyword evidence="2" id="KW-0472">Membrane</keyword>
<feature type="region of interest" description="Disordered" evidence="1">
    <location>
        <begin position="1"/>
        <end position="48"/>
    </location>
</feature>
<name>A0A127Q801_9BURK</name>
<reference evidence="3 4" key="1">
    <citation type="submission" date="2015-11" db="EMBL/GenBank/DDBJ databases">
        <title>Exploring the genomic traits of fungus-feeding bacterial genus Collimonas.</title>
        <authorList>
            <person name="Song C."/>
            <person name="Schmidt R."/>
            <person name="de Jager V."/>
            <person name="Krzyzanowska D."/>
            <person name="Jongedijk E."/>
            <person name="Cankar K."/>
            <person name="Beekwilder J."/>
            <person name="van Veen A."/>
            <person name="de Boer W."/>
            <person name="van Veen J.A."/>
            <person name="Garbeva P."/>
        </authorList>
    </citation>
    <scope>NUCLEOTIDE SEQUENCE [LARGE SCALE GENOMIC DNA]</scope>
    <source>
        <strain evidence="3 4">Ter91</strain>
    </source>
</reference>